<gene>
    <name evidence="2" type="ORF">CQW49_06685</name>
</gene>
<dbReference type="KEGG" id="mtw:CQW49_06685"/>
<organism evidence="2 3">
    <name type="scientific">Methylosinus trichosporium (strain ATCC 35070 / NCIMB 11131 / UNIQEM 75 / OB3b)</name>
    <dbReference type="NCBI Taxonomy" id="595536"/>
    <lineage>
        <taxon>Bacteria</taxon>
        <taxon>Pseudomonadati</taxon>
        <taxon>Pseudomonadota</taxon>
        <taxon>Alphaproteobacteria</taxon>
        <taxon>Hyphomicrobiales</taxon>
        <taxon>Methylocystaceae</taxon>
        <taxon>Methylosinus</taxon>
    </lineage>
</organism>
<sequence length="119" mass="12675">MTTPSLATALRRGVLRKCPRCGAGALFAGYLKRVETCPHCGESFEGVDADDGPAWLTIGLVAHIIVPLLIFFESRELLSYPAEMAVLLGVTIVASLALLPLCKGFFLAAVWAIAARKTS</sequence>
<keyword evidence="1" id="KW-1133">Transmembrane helix</keyword>
<dbReference type="EMBL" id="CP023737">
    <property type="protein sequence ID" value="ATQ67608.1"/>
    <property type="molecule type" value="Genomic_DNA"/>
</dbReference>
<name>A0A2D2CXZ9_METT3</name>
<dbReference type="InterPro" id="IPR009325">
    <property type="entry name" value="DUF983"/>
</dbReference>
<evidence type="ECO:0000313" key="3">
    <source>
        <dbReference type="Proteomes" id="UP000230709"/>
    </source>
</evidence>
<dbReference type="RefSeq" id="WP_003611320.1">
    <property type="nucleotide sequence ID" value="NZ_ADVE02000001.1"/>
</dbReference>
<dbReference type="Proteomes" id="UP000230709">
    <property type="component" value="Chromosome"/>
</dbReference>
<keyword evidence="3" id="KW-1185">Reference proteome</keyword>
<dbReference type="Pfam" id="PF06170">
    <property type="entry name" value="DUF983"/>
    <property type="match status" value="1"/>
</dbReference>
<protein>
    <submittedName>
        <fullName evidence="2">DUF983 domain-containing protein</fullName>
    </submittedName>
</protein>
<proteinExistence type="predicted"/>
<keyword evidence="1" id="KW-0472">Membrane</keyword>
<evidence type="ECO:0000256" key="1">
    <source>
        <dbReference type="SAM" id="Phobius"/>
    </source>
</evidence>
<dbReference type="AlphaFoldDB" id="A0A2D2CXZ9"/>
<feature type="transmembrane region" description="Helical" evidence="1">
    <location>
        <begin position="54"/>
        <end position="72"/>
    </location>
</feature>
<keyword evidence="1" id="KW-0812">Transmembrane</keyword>
<feature type="transmembrane region" description="Helical" evidence="1">
    <location>
        <begin position="84"/>
        <end position="114"/>
    </location>
</feature>
<accession>A0A2D2CXZ9</accession>
<reference evidence="3" key="1">
    <citation type="submission" date="2017-10" db="EMBL/GenBank/DDBJ databases">
        <title>Completed PacBio SMRT sequence of Methylosinus trichosporium OB3b reveals presence of a third large plasmid.</title>
        <authorList>
            <person name="Charles T.C."/>
            <person name="Lynch M.D.J."/>
            <person name="Heil J.R."/>
            <person name="Cheng J."/>
        </authorList>
    </citation>
    <scope>NUCLEOTIDE SEQUENCE [LARGE SCALE GENOMIC DNA]</scope>
    <source>
        <strain evidence="3">OB3b</strain>
    </source>
</reference>
<dbReference type="STRING" id="595536.GCA_000178815_03820"/>
<evidence type="ECO:0000313" key="2">
    <source>
        <dbReference type="EMBL" id="ATQ67608.1"/>
    </source>
</evidence>